<name>A0ACC3B7M3_9EURO</name>
<dbReference type="Proteomes" id="UP001177260">
    <property type="component" value="Unassembled WGS sequence"/>
</dbReference>
<dbReference type="EMBL" id="JAOPJF010000018">
    <property type="protein sequence ID" value="KAK1146319.1"/>
    <property type="molecule type" value="Genomic_DNA"/>
</dbReference>
<reference evidence="1 2" key="1">
    <citation type="journal article" date="2023" name="ACS Omega">
        <title>Identification of the Neoaspergillic Acid Biosynthesis Gene Cluster by Establishing an In Vitro CRISPR-Ribonucleoprotein Genetic System in Aspergillus melleus.</title>
        <authorList>
            <person name="Yuan B."/>
            <person name="Grau M.F."/>
            <person name="Murata R.M."/>
            <person name="Torok T."/>
            <person name="Venkateswaran K."/>
            <person name="Stajich J.E."/>
            <person name="Wang C.C.C."/>
        </authorList>
    </citation>
    <scope>NUCLEOTIDE SEQUENCE [LARGE SCALE GENOMIC DNA]</scope>
    <source>
        <strain evidence="1 2">IMV 1140</strain>
    </source>
</reference>
<sequence length="478" mass="52391">MEPPTTVSPFSRERTPAYSHSSRETMSSLSPRTPPAVTASGGHEPTSGRGGGPPPYWQHLGEPTMFCTPIREMSSNRTGSGHRSTVPLPSVRDLFSPDASENERNVLPPIYMSPSVYYHMRDADPASAVGSDVGPRFGFRSESPSPDSGRSRGRETTLPESAREKTPEEFAVPATPGPSRAARASQSALDPLKPQVQVPGPSAEVTKFIDVDAHTAKCDVCNKRNVQGMTRCVECGWQTCNACTVKNNNFRSHRSGTVLHVGPVDKKKLPTAASVRKGKQAAKRKREDPDYVPESEKASKKKRATKTQVRMTGSTSNPSSISSSPDGSPNESAFADLSEDESISNAAQALYAMSMEASEMETWAMTRKFRKRWQYPLWVEDNDDGDDETEPMSMDEEGLDDAGPSSPSPLTKCIPSLRREVLEIARGEGECYRRSQRMGQVKASAMNLQEEKGKGESEWGQERVKSRAQTYARKRSGR</sequence>
<protein>
    <submittedName>
        <fullName evidence="1">Uncharacterized protein</fullName>
    </submittedName>
</protein>
<accession>A0ACC3B7M3</accession>
<gene>
    <name evidence="1" type="ORF">N8T08_003106</name>
</gene>
<keyword evidence="2" id="KW-1185">Reference proteome</keyword>
<evidence type="ECO:0000313" key="2">
    <source>
        <dbReference type="Proteomes" id="UP001177260"/>
    </source>
</evidence>
<organism evidence="1 2">
    <name type="scientific">Aspergillus melleus</name>
    <dbReference type="NCBI Taxonomy" id="138277"/>
    <lineage>
        <taxon>Eukaryota</taxon>
        <taxon>Fungi</taxon>
        <taxon>Dikarya</taxon>
        <taxon>Ascomycota</taxon>
        <taxon>Pezizomycotina</taxon>
        <taxon>Eurotiomycetes</taxon>
        <taxon>Eurotiomycetidae</taxon>
        <taxon>Eurotiales</taxon>
        <taxon>Aspergillaceae</taxon>
        <taxon>Aspergillus</taxon>
        <taxon>Aspergillus subgen. Circumdati</taxon>
    </lineage>
</organism>
<proteinExistence type="predicted"/>
<evidence type="ECO:0000313" key="1">
    <source>
        <dbReference type="EMBL" id="KAK1146319.1"/>
    </source>
</evidence>
<comment type="caution">
    <text evidence="1">The sequence shown here is derived from an EMBL/GenBank/DDBJ whole genome shotgun (WGS) entry which is preliminary data.</text>
</comment>